<dbReference type="InterPro" id="IPR019270">
    <property type="entry name" value="DUF2283"/>
</dbReference>
<reference evidence="1 2" key="1">
    <citation type="journal article" name="Nat. Commun.">
        <title>Undinarchaeota illuminate DPANN phylogeny and the impact of gene transfer on archaeal evolution.</title>
        <authorList>
            <person name="Dombrowski N."/>
            <person name="Williams T.A."/>
            <person name="Sun J."/>
            <person name="Woodcroft B.J."/>
            <person name="Lee J.H."/>
            <person name="Minh B.Q."/>
            <person name="Rinke C."/>
            <person name="Spang A."/>
        </authorList>
    </citation>
    <scope>NUCLEOTIDE SEQUENCE [LARGE SCALE GENOMIC DNA]</scope>
    <source>
        <strain evidence="1">MAG_bin1129</strain>
    </source>
</reference>
<dbReference type="Proteomes" id="UP000646946">
    <property type="component" value="Unassembled WGS sequence"/>
</dbReference>
<proteinExistence type="predicted"/>
<keyword evidence="2" id="KW-1185">Reference proteome</keyword>
<evidence type="ECO:0000313" key="1">
    <source>
        <dbReference type="EMBL" id="HIJ99994.1"/>
    </source>
</evidence>
<dbReference type="EMBL" id="DVAB01000005">
    <property type="protein sequence ID" value="HIJ99994.1"/>
    <property type="molecule type" value="Genomic_DNA"/>
</dbReference>
<protein>
    <submittedName>
        <fullName evidence="1">DUF2283 domain-containing protein</fullName>
    </submittedName>
</protein>
<organism evidence="1 2">
    <name type="scientific">Candidatus Naiadarchaeum limnaeum</name>
    <dbReference type="NCBI Taxonomy" id="2756139"/>
    <lineage>
        <taxon>Archaea</taxon>
        <taxon>Candidatus Undinarchaeota</taxon>
        <taxon>Candidatus Undinarchaeia</taxon>
        <taxon>Candidatus Naiadarchaeales</taxon>
        <taxon>Candidatus Naiadarchaeaceae</taxon>
        <taxon>Candidatus Naiadarchaeum</taxon>
    </lineage>
</organism>
<comment type="caution">
    <text evidence="1">The sequence shown here is derived from an EMBL/GenBank/DDBJ whole genome shotgun (WGS) entry which is preliminary data.</text>
</comment>
<accession>A0A832UUM3</accession>
<evidence type="ECO:0000313" key="2">
    <source>
        <dbReference type="Proteomes" id="UP000646946"/>
    </source>
</evidence>
<sequence>MNNMKIDRDEELNTAYIYIKDRVEKGEAKKTIAVNDEIILDFSEDMKLLGIEILNAEKYLGSAEKRKVARPA</sequence>
<dbReference type="Pfam" id="PF10049">
    <property type="entry name" value="DUF2283"/>
    <property type="match status" value="1"/>
</dbReference>
<gene>
    <name evidence="1" type="ORF">H1016_00460</name>
</gene>
<name>A0A832UUM3_9ARCH</name>
<dbReference type="AlphaFoldDB" id="A0A832UUM3"/>